<comment type="caution">
    <text evidence="2">The sequence shown here is derived from an EMBL/GenBank/DDBJ whole genome shotgun (WGS) entry which is preliminary data.</text>
</comment>
<feature type="compositionally biased region" description="Basic and acidic residues" evidence="1">
    <location>
        <begin position="1"/>
        <end position="11"/>
    </location>
</feature>
<keyword evidence="3" id="KW-1185">Reference proteome</keyword>
<proteinExistence type="predicted"/>
<dbReference type="EMBL" id="JAKROA010000009">
    <property type="protein sequence ID" value="KAL5105211.1"/>
    <property type="molecule type" value="Genomic_DNA"/>
</dbReference>
<protein>
    <submittedName>
        <fullName evidence="2">Uncharacterized protein</fullName>
    </submittedName>
</protein>
<evidence type="ECO:0000313" key="3">
    <source>
        <dbReference type="Proteomes" id="UP001651158"/>
    </source>
</evidence>
<organism evidence="2 3">
    <name type="scientific">Taenia crassiceps</name>
    <dbReference type="NCBI Taxonomy" id="6207"/>
    <lineage>
        <taxon>Eukaryota</taxon>
        <taxon>Metazoa</taxon>
        <taxon>Spiralia</taxon>
        <taxon>Lophotrochozoa</taxon>
        <taxon>Platyhelminthes</taxon>
        <taxon>Cestoda</taxon>
        <taxon>Eucestoda</taxon>
        <taxon>Cyclophyllidea</taxon>
        <taxon>Taeniidae</taxon>
        <taxon>Taenia</taxon>
    </lineage>
</organism>
<dbReference type="Proteomes" id="UP001651158">
    <property type="component" value="Unassembled WGS sequence"/>
</dbReference>
<evidence type="ECO:0000313" key="2">
    <source>
        <dbReference type="EMBL" id="KAL5105211.1"/>
    </source>
</evidence>
<gene>
    <name evidence="2" type="ORF">TcWFU_005524</name>
</gene>
<feature type="region of interest" description="Disordered" evidence="1">
    <location>
        <begin position="1"/>
        <end position="33"/>
    </location>
</feature>
<accession>A0ABR4Q675</accession>
<name>A0ABR4Q675_9CEST</name>
<sequence length="71" mass="7696">MSRSSANHDLEQSAARGGVEKQNGDANGDIPNMSHFSKTGLPALEAWTIKEGLLNALVRFSCRFCECTLRG</sequence>
<reference evidence="2 3" key="1">
    <citation type="journal article" date="2022" name="Front. Cell. Infect. Microbiol.">
        <title>The Genomes of Two Strains of Taenia crassiceps the Animal Model for the Study of Human Cysticercosis.</title>
        <authorList>
            <person name="Bobes R.J."/>
            <person name="Estrada K."/>
            <person name="Rios-Valencia D.G."/>
            <person name="Calderon-Gallegos A."/>
            <person name="de la Torre P."/>
            <person name="Carrero J.C."/>
            <person name="Sanchez-Flores A."/>
            <person name="Laclette J.P."/>
        </authorList>
    </citation>
    <scope>NUCLEOTIDE SEQUENCE [LARGE SCALE GENOMIC DNA]</scope>
    <source>
        <strain evidence="2">WFUcys</strain>
    </source>
</reference>
<evidence type="ECO:0000256" key="1">
    <source>
        <dbReference type="SAM" id="MobiDB-lite"/>
    </source>
</evidence>